<dbReference type="EMBL" id="BONQ01000081">
    <property type="protein sequence ID" value="GIG47079.1"/>
    <property type="molecule type" value="Genomic_DNA"/>
</dbReference>
<dbReference type="InterPro" id="IPR042001">
    <property type="entry name" value="Sortase_F"/>
</dbReference>
<keyword evidence="3" id="KW-1185">Reference proteome</keyword>
<sequence>MDREDGSRAVFTVRRVERHPKDAFPTDAVYGPVNHAGLRLITCGGEFDRATGHYRDNVVVFADLSRAA</sequence>
<evidence type="ECO:0000256" key="1">
    <source>
        <dbReference type="ARBA" id="ARBA00022801"/>
    </source>
</evidence>
<evidence type="ECO:0008006" key="4">
    <source>
        <dbReference type="Google" id="ProtNLM"/>
    </source>
</evidence>
<proteinExistence type="predicted"/>
<dbReference type="Pfam" id="PF04203">
    <property type="entry name" value="Sortase"/>
    <property type="match status" value="1"/>
</dbReference>
<evidence type="ECO:0000313" key="3">
    <source>
        <dbReference type="Proteomes" id="UP000660611"/>
    </source>
</evidence>
<dbReference type="RefSeq" id="WP_203848821.1">
    <property type="nucleotide sequence ID" value="NZ_BAAAVW010000017.1"/>
</dbReference>
<reference evidence="2" key="1">
    <citation type="submission" date="2021-01" db="EMBL/GenBank/DDBJ databases">
        <title>Whole genome shotgun sequence of Dactylosporangium siamense NBRC 106093.</title>
        <authorList>
            <person name="Komaki H."/>
            <person name="Tamura T."/>
        </authorList>
    </citation>
    <scope>NUCLEOTIDE SEQUENCE</scope>
    <source>
        <strain evidence="2">NBRC 106093</strain>
    </source>
</reference>
<protein>
    <recommendedName>
        <fullName evidence="4">Class F sortase</fullName>
    </recommendedName>
</protein>
<comment type="caution">
    <text evidence="2">The sequence shown here is derived from an EMBL/GenBank/DDBJ whole genome shotgun (WGS) entry which is preliminary data.</text>
</comment>
<dbReference type="InterPro" id="IPR005754">
    <property type="entry name" value="Sortase"/>
</dbReference>
<organism evidence="2 3">
    <name type="scientific">Dactylosporangium siamense</name>
    <dbReference type="NCBI Taxonomy" id="685454"/>
    <lineage>
        <taxon>Bacteria</taxon>
        <taxon>Bacillati</taxon>
        <taxon>Actinomycetota</taxon>
        <taxon>Actinomycetes</taxon>
        <taxon>Micromonosporales</taxon>
        <taxon>Micromonosporaceae</taxon>
        <taxon>Dactylosporangium</taxon>
    </lineage>
</organism>
<keyword evidence="1" id="KW-0378">Hydrolase</keyword>
<dbReference type="Gene3D" id="2.40.260.10">
    <property type="entry name" value="Sortase"/>
    <property type="match status" value="1"/>
</dbReference>
<name>A0A919U8Z9_9ACTN</name>
<dbReference type="GO" id="GO:0016787">
    <property type="term" value="F:hydrolase activity"/>
    <property type="evidence" value="ECO:0007669"/>
    <property type="project" value="UniProtKB-KW"/>
</dbReference>
<dbReference type="CDD" id="cd05829">
    <property type="entry name" value="Sortase_F"/>
    <property type="match status" value="1"/>
</dbReference>
<dbReference type="Proteomes" id="UP000660611">
    <property type="component" value="Unassembled WGS sequence"/>
</dbReference>
<gene>
    <name evidence="2" type="ORF">Dsi01nite_051200</name>
</gene>
<evidence type="ECO:0000313" key="2">
    <source>
        <dbReference type="EMBL" id="GIG47079.1"/>
    </source>
</evidence>
<dbReference type="InterPro" id="IPR023365">
    <property type="entry name" value="Sortase_dom-sf"/>
</dbReference>
<dbReference type="AlphaFoldDB" id="A0A919U8Z9"/>
<accession>A0A919U8Z9</accession>